<dbReference type="Pfam" id="PF13588">
    <property type="entry name" value="HSDR_N_2"/>
    <property type="match status" value="1"/>
</dbReference>
<reference evidence="2 3" key="1">
    <citation type="submission" date="2024-03" db="EMBL/GenBank/DDBJ databases">
        <title>Mouse gut bacterial collection (mGBC) of GemPharmatech.</title>
        <authorList>
            <person name="He Y."/>
            <person name="Dong L."/>
            <person name="Wu D."/>
            <person name="Gao X."/>
            <person name="Lin Z."/>
        </authorList>
    </citation>
    <scope>NUCLEOTIDE SEQUENCE [LARGE SCALE GENOMIC DNA]</scope>
    <source>
        <strain evidence="2 3">54-13</strain>
    </source>
</reference>
<gene>
    <name evidence="2" type="ORF">AAK873_06330</name>
</gene>
<comment type="caution">
    <text evidence="2">The sequence shown here is derived from an EMBL/GenBank/DDBJ whole genome shotgun (WGS) entry which is preliminary data.</text>
</comment>
<accession>A0ABV4CV19</accession>
<evidence type="ECO:0000313" key="3">
    <source>
        <dbReference type="Proteomes" id="UP001565200"/>
    </source>
</evidence>
<evidence type="ECO:0000313" key="2">
    <source>
        <dbReference type="EMBL" id="MEY8245233.1"/>
    </source>
</evidence>
<dbReference type="Gene3D" id="3.90.1570.30">
    <property type="match status" value="1"/>
</dbReference>
<dbReference type="EMBL" id="JBCLPP010000014">
    <property type="protein sequence ID" value="MEY8245233.1"/>
    <property type="molecule type" value="Genomic_DNA"/>
</dbReference>
<protein>
    <submittedName>
        <fullName evidence="2">Type I restriction enzyme HsdR N-terminal domain-containing protein</fullName>
    </submittedName>
</protein>
<dbReference type="RefSeq" id="WP_121699562.1">
    <property type="nucleotide sequence ID" value="NZ_JBCLPP010000014.1"/>
</dbReference>
<name>A0ABV4CV19_9BACT</name>
<dbReference type="InterPro" id="IPR029464">
    <property type="entry name" value="HSDR_N"/>
</dbReference>
<organism evidence="2 3">
    <name type="scientific">Heminiphilus faecis</name>
    <dbReference type="NCBI Taxonomy" id="2601703"/>
    <lineage>
        <taxon>Bacteria</taxon>
        <taxon>Pseudomonadati</taxon>
        <taxon>Bacteroidota</taxon>
        <taxon>Bacteroidia</taxon>
        <taxon>Bacteroidales</taxon>
        <taxon>Muribaculaceae</taxon>
        <taxon>Heminiphilus</taxon>
    </lineage>
</organism>
<dbReference type="Proteomes" id="UP001565200">
    <property type="component" value="Unassembled WGS sequence"/>
</dbReference>
<evidence type="ECO:0000259" key="1">
    <source>
        <dbReference type="Pfam" id="PF13588"/>
    </source>
</evidence>
<keyword evidence="3" id="KW-1185">Reference proteome</keyword>
<sequence length="150" mass="17382">MQLNLPHYEVALQRGASGIKIFDRLRNKYVALTPEEWVRQHFIEFLIKDRGFPPSLMGNEVGLTLNGTQRRCDSVLFNAKGEAVAIIEYKAPTVTLSQKTFDQIARYSMVLNAPYLIVSNGMVHYCCEIDYSNHSYRFLKEIPFYRDLKK</sequence>
<proteinExistence type="predicted"/>
<feature type="domain" description="Type I restriction enzyme R protein N-terminal" evidence="1">
    <location>
        <begin position="34"/>
        <end position="143"/>
    </location>
</feature>